<name>B8HSL4_CYAP4</name>
<dbReference type="AlphaFoldDB" id="B8HSL4"/>
<accession>B8HSL4</accession>
<dbReference type="KEGG" id="cyn:Cyan7425_3677"/>
<organism evidence="1">
    <name type="scientific">Cyanothece sp. (strain PCC 7425 / ATCC 29141)</name>
    <dbReference type="NCBI Taxonomy" id="395961"/>
    <lineage>
        <taxon>Bacteria</taxon>
        <taxon>Bacillati</taxon>
        <taxon>Cyanobacteriota</taxon>
        <taxon>Cyanophyceae</taxon>
        <taxon>Gomontiellales</taxon>
        <taxon>Cyanothecaceae</taxon>
        <taxon>Cyanothece</taxon>
    </lineage>
</organism>
<dbReference type="STRING" id="395961.Cyan7425_3677"/>
<dbReference type="EMBL" id="CP001344">
    <property type="protein sequence ID" value="ACL45997.1"/>
    <property type="molecule type" value="Genomic_DNA"/>
</dbReference>
<proteinExistence type="predicted"/>
<protein>
    <submittedName>
        <fullName evidence="1">Uncharacterized protein</fullName>
    </submittedName>
</protein>
<evidence type="ECO:0000313" key="1">
    <source>
        <dbReference type="EMBL" id="ACL45997.1"/>
    </source>
</evidence>
<sequence length="63" mass="7408">MMIDRSAMLLYELTILLDRYQPMIDCPTNSMYSVRKIKLLRNIILSAYFVSFDKLGVHHPMTV</sequence>
<dbReference type="HOGENOM" id="CLU_2878374_0_0_3"/>
<gene>
    <name evidence="1" type="ordered locus">Cyan7425_3677</name>
</gene>
<reference evidence="1" key="1">
    <citation type="submission" date="2009-01" db="EMBL/GenBank/DDBJ databases">
        <title>Complete sequence of chromosome Cyanothece sp. PCC 7425.</title>
        <authorList>
            <consortium name="US DOE Joint Genome Institute"/>
            <person name="Lucas S."/>
            <person name="Copeland A."/>
            <person name="Lapidus A."/>
            <person name="Glavina del Rio T."/>
            <person name="Dalin E."/>
            <person name="Tice H."/>
            <person name="Bruce D."/>
            <person name="Goodwin L."/>
            <person name="Pitluck S."/>
            <person name="Sims D."/>
            <person name="Meineke L."/>
            <person name="Brettin T."/>
            <person name="Detter J.C."/>
            <person name="Han C."/>
            <person name="Larimer F."/>
            <person name="Land M."/>
            <person name="Hauser L."/>
            <person name="Kyrpides N."/>
            <person name="Ovchinnikova G."/>
            <person name="Liberton M."/>
            <person name="Stoeckel J."/>
            <person name="Banerjee A."/>
            <person name="Singh A."/>
            <person name="Page L."/>
            <person name="Sato H."/>
            <person name="Zhao L."/>
            <person name="Sherman L."/>
            <person name="Pakrasi H."/>
            <person name="Richardson P."/>
        </authorList>
    </citation>
    <scope>NUCLEOTIDE SEQUENCE</scope>
    <source>
        <strain evidence="1">PCC 7425</strain>
    </source>
</reference>